<dbReference type="GO" id="GO:0006298">
    <property type="term" value="P:mismatch repair"/>
    <property type="evidence" value="ECO:0007669"/>
    <property type="project" value="InterPro"/>
</dbReference>
<dbReference type="InterPro" id="IPR042121">
    <property type="entry name" value="MutL_C_regsub"/>
</dbReference>
<accession>A0A7G9Z810</accession>
<feature type="domain" description="DNA mismatch repair protein S5" evidence="2">
    <location>
        <begin position="1"/>
        <end position="64"/>
    </location>
</feature>
<dbReference type="InterPro" id="IPR020568">
    <property type="entry name" value="Ribosomal_Su5_D2-typ_SF"/>
</dbReference>
<evidence type="ECO:0000313" key="3">
    <source>
        <dbReference type="EMBL" id="QNO56394.1"/>
    </source>
</evidence>
<dbReference type="InterPro" id="IPR014790">
    <property type="entry name" value="MutL_C"/>
</dbReference>
<dbReference type="CDD" id="cd00782">
    <property type="entry name" value="MutL_Trans"/>
    <property type="match status" value="1"/>
</dbReference>
<dbReference type="EMBL" id="MT631655">
    <property type="protein sequence ID" value="QNO56394.1"/>
    <property type="molecule type" value="Genomic_DNA"/>
</dbReference>
<dbReference type="GO" id="GO:0030983">
    <property type="term" value="F:mismatched DNA binding"/>
    <property type="evidence" value="ECO:0007669"/>
    <property type="project" value="InterPro"/>
</dbReference>
<dbReference type="SUPFAM" id="SSF54211">
    <property type="entry name" value="Ribosomal protein S5 domain 2-like"/>
    <property type="match status" value="1"/>
</dbReference>
<dbReference type="InterPro" id="IPR042120">
    <property type="entry name" value="MutL_C_dimsub"/>
</dbReference>
<protein>
    <submittedName>
        <fullName evidence="3">DNA mismatch repair protein MutL</fullName>
    </submittedName>
</protein>
<proteinExistence type="predicted"/>
<sequence>MERAIKRGYMSLLPKYAYPFAVLALSIDPGEINVNIHPKKHEIRFYHSDDVFHFIAGAVSTTLRQADLIPEVVEREKDAVEALDSFTSPQEKKVPVSAQTSFQADMGADVPDEGRLDICSVPLYQVLDSYIIAQSEADDVIMIDQHAAAERANFERLIERYGRRIDKQTLLRPYVPELSPHQFYLIRENEEALRDMGFDIDRLGDDSYIIRAIPVVFHGMIGEDEITEVIVQLVEESGKREERIKVLFSTAACKASIKAGEKLSYDSMRAIVTGLRNAKLPFTCPHGRPTMIRLTKKEIEKRFKRR</sequence>
<dbReference type="InterPro" id="IPR037198">
    <property type="entry name" value="MutL_C_sf"/>
</dbReference>
<dbReference type="SMART" id="SM01340">
    <property type="entry name" value="DNA_mis_repair"/>
    <property type="match status" value="1"/>
</dbReference>
<reference evidence="3" key="1">
    <citation type="submission" date="2020-06" db="EMBL/GenBank/DDBJ databases">
        <title>Unique genomic features of the anaerobic methanotrophic archaea.</title>
        <authorList>
            <person name="Chadwick G.L."/>
            <person name="Skennerton C.T."/>
            <person name="Laso-Perez R."/>
            <person name="Leu A.O."/>
            <person name="Speth D.R."/>
            <person name="Yu H."/>
            <person name="Morgan-Lang C."/>
            <person name="Hatzenpichler R."/>
            <person name="Goudeau D."/>
            <person name="Malmstrom R."/>
            <person name="Brazelton W.J."/>
            <person name="Woyke T."/>
            <person name="Hallam S.J."/>
            <person name="Tyson G.W."/>
            <person name="Wegener G."/>
            <person name="Boetius A."/>
            <person name="Orphan V."/>
        </authorList>
    </citation>
    <scope>NUCLEOTIDE SEQUENCE</scope>
</reference>
<dbReference type="Pfam" id="PF08676">
    <property type="entry name" value="MutL_C"/>
    <property type="match status" value="1"/>
</dbReference>
<dbReference type="GO" id="GO:0005524">
    <property type="term" value="F:ATP binding"/>
    <property type="evidence" value="ECO:0007669"/>
    <property type="project" value="InterPro"/>
</dbReference>
<name>A0A7G9Z810_9EURY</name>
<evidence type="ECO:0000259" key="2">
    <source>
        <dbReference type="SMART" id="SM01340"/>
    </source>
</evidence>
<dbReference type="SUPFAM" id="SSF118116">
    <property type="entry name" value="DNA mismatch repair protein MutL"/>
    <property type="match status" value="1"/>
</dbReference>
<dbReference type="PANTHER" id="PTHR10073:SF12">
    <property type="entry name" value="DNA MISMATCH REPAIR PROTEIN MLH1"/>
    <property type="match status" value="1"/>
</dbReference>
<dbReference type="PANTHER" id="PTHR10073">
    <property type="entry name" value="DNA MISMATCH REPAIR PROTEIN MLH, PMS, MUTL"/>
    <property type="match status" value="1"/>
</dbReference>
<dbReference type="SMART" id="SM00853">
    <property type="entry name" value="MutL_C"/>
    <property type="match status" value="1"/>
</dbReference>
<evidence type="ECO:0000259" key="1">
    <source>
        <dbReference type="SMART" id="SM00853"/>
    </source>
</evidence>
<dbReference type="GO" id="GO:0032300">
    <property type="term" value="C:mismatch repair complex"/>
    <property type="evidence" value="ECO:0007669"/>
    <property type="project" value="InterPro"/>
</dbReference>
<dbReference type="Gene3D" id="3.30.230.10">
    <property type="match status" value="1"/>
</dbReference>
<dbReference type="InterPro" id="IPR038973">
    <property type="entry name" value="MutL/Mlh/Pms-like"/>
</dbReference>
<dbReference type="AlphaFoldDB" id="A0A7G9Z810"/>
<dbReference type="GO" id="GO:0140664">
    <property type="term" value="F:ATP-dependent DNA damage sensor activity"/>
    <property type="evidence" value="ECO:0007669"/>
    <property type="project" value="InterPro"/>
</dbReference>
<feature type="domain" description="MutL C-terminal dimerisation" evidence="1">
    <location>
        <begin position="122"/>
        <end position="263"/>
    </location>
</feature>
<dbReference type="InterPro" id="IPR013507">
    <property type="entry name" value="DNA_mismatch_S5_2-like"/>
</dbReference>
<dbReference type="Gene3D" id="3.30.1370.100">
    <property type="entry name" value="MutL, C-terminal domain, regulatory subdomain"/>
    <property type="match status" value="1"/>
</dbReference>
<dbReference type="InterPro" id="IPR014721">
    <property type="entry name" value="Ribsml_uS5_D2-typ_fold_subgr"/>
</dbReference>
<dbReference type="Gene3D" id="3.30.1540.20">
    <property type="entry name" value="MutL, C-terminal domain, dimerisation subdomain"/>
    <property type="match status" value="1"/>
</dbReference>
<dbReference type="GO" id="GO:0016887">
    <property type="term" value="F:ATP hydrolysis activity"/>
    <property type="evidence" value="ECO:0007669"/>
    <property type="project" value="InterPro"/>
</dbReference>
<organism evidence="3">
    <name type="scientific">Candidatus Methanophaga sp. ANME-1 ERB7</name>
    <dbReference type="NCBI Taxonomy" id="2759913"/>
    <lineage>
        <taxon>Archaea</taxon>
        <taxon>Methanobacteriati</taxon>
        <taxon>Methanobacteriota</taxon>
        <taxon>Stenosarchaea group</taxon>
        <taxon>Methanomicrobia</taxon>
        <taxon>Candidatus Methanophagales</taxon>
        <taxon>Candidatus Methanophagaceae</taxon>
        <taxon>Candidatus Methanophaga</taxon>
    </lineage>
</organism>
<dbReference type="Pfam" id="PF01119">
    <property type="entry name" value="DNA_mis_repair"/>
    <property type="match status" value="1"/>
</dbReference>
<gene>
    <name evidence="3" type="primary">mutL</name>
    <name evidence="3" type="ORF">EIIOIEJP_00001</name>
</gene>